<keyword evidence="2 6" id="KW-0812">Transmembrane</keyword>
<organism evidence="7 8">
    <name type="scientific">Exobacillus caeni</name>
    <dbReference type="NCBI Taxonomy" id="2574798"/>
    <lineage>
        <taxon>Bacteria</taxon>
        <taxon>Bacillati</taxon>
        <taxon>Bacillota</taxon>
        <taxon>Bacilli</taxon>
        <taxon>Bacillales</taxon>
        <taxon>Guptibacillaceae</taxon>
        <taxon>Exobacillus</taxon>
    </lineage>
</organism>
<protein>
    <recommendedName>
        <fullName evidence="5">Signal peptidase I</fullName>
        <ecNumber evidence="5">3.4.21.89</ecNumber>
    </recommendedName>
</protein>
<evidence type="ECO:0000256" key="2">
    <source>
        <dbReference type="ARBA" id="ARBA00022692"/>
    </source>
</evidence>
<evidence type="ECO:0000256" key="4">
    <source>
        <dbReference type="ARBA" id="ARBA00023136"/>
    </source>
</evidence>
<evidence type="ECO:0000313" key="7">
    <source>
        <dbReference type="EMBL" id="TLS35562.1"/>
    </source>
</evidence>
<evidence type="ECO:0000256" key="6">
    <source>
        <dbReference type="SAM" id="Phobius"/>
    </source>
</evidence>
<dbReference type="NCBIfam" id="TIGR02228">
    <property type="entry name" value="sigpep_I_arch"/>
    <property type="match status" value="1"/>
</dbReference>
<dbReference type="EMBL" id="SWLG01000019">
    <property type="protein sequence ID" value="TLS35562.1"/>
    <property type="molecule type" value="Genomic_DNA"/>
</dbReference>
<evidence type="ECO:0000313" key="8">
    <source>
        <dbReference type="Proteomes" id="UP000308230"/>
    </source>
</evidence>
<dbReference type="Gene3D" id="2.10.109.10">
    <property type="entry name" value="Umud Fragment, subunit A"/>
    <property type="match status" value="1"/>
</dbReference>
<sequence>MQNNSDSVALITKVLKKYDEIDLPAEGTSMFPLIKKGDICTFRRCDPSEFQRGDIILFLTSEGRLVAHRLMHKKLTIDKCYFLFKGDTNLGFDEPIFEENIIGKLALVKRNQIKFSSANLVVHAWSRLIIWFPIISYWLRLYLNRKRKLQF</sequence>
<feature type="transmembrane region" description="Helical" evidence="6">
    <location>
        <begin position="124"/>
        <end position="143"/>
    </location>
</feature>
<evidence type="ECO:0000256" key="3">
    <source>
        <dbReference type="ARBA" id="ARBA00022989"/>
    </source>
</evidence>
<dbReference type="InterPro" id="IPR001733">
    <property type="entry name" value="Peptidase_S26B"/>
</dbReference>
<proteinExistence type="predicted"/>
<gene>
    <name evidence="7" type="ORF">FCL54_19580</name>
</gene>
<evidence type="ECO:0000256" key="1">
    <source>
        <dbReference type="ARBA" id="ARBA00004370"/>
    </source>
</evidence>
<comment type="subcellular location">
    <subcellularLocation>
        <location evidence="1">Membrane</location>
    </subcellularLocation>
</comment>
<dbReference type="GO" id="GO:0004252">
    <property type="term" value="F:serine-type endopeptidase activity"/>
    <property type="evidence" value="ECO:0007669"/>
    <property type="project" value="UniProtKB-UniRule"/>
</dbReference>
<dbReference type="AlphaFoldDB" id="A0A5R9EWF9"/>
<dbReference type="GO" id="GO:0006465">
    <property type="term" value="P:signal peptide processing"/>
    <property type="evidence" value="ECO:0007669"/>
    <property type="project" value="UniProtKB-UniRule"/>
</dbReference>
<accession>A0A5R9EWF9</accession>
<reference evidence="7 8" key="1">
    <citation type="submission" date="2019-04" db="EMBL/GenBank/DDBJ databases">
        <title>Bacillus caeni sp. nov., a bacterium isolated from mangrove sediment.</title>
        <authorList>
            <person name="Huang H."/>
            <person name="Mo K."/>
            <person name="Hu Y."/>
        </authorList>
    </citation>
    <scope>NUCLEOTIDE SEQUENCE [LARGE SCALE GENOMIC DNA]</scope>
    <source>
        <strain evidence="7 8">HB172195</strain>
    </source>
</reference>
<dbReference type="GO" id="GO:0016020">
    <property type="term" value="C:membrane"/>
    <property type="evidence" value="ECO:0007669"/>
    <property type="project" value="UniProtKB-SubCell"/>
</dbReference>
<keyword evidence="7" id="KW-0378">Hydrolase</keyword>
<dbReference type="SUPFAM" id="SSF51306">
    <property type="entry name" value="LexA/Signal peptidase"/>
    <property type="match status" value="1"/>
</dbReference>
<name>A0A5R9EWF9_9BACL</name>
<dbReference type="EC" id="3.4.21.89" evidence="5"/>
<dbReference type="GO" id="GO:0009003">
    <property type="term" value="F:signal peptidase activity"/>
    <property type="evidence" value="ECO:0007669"/>
    <property type="project" value="UniProtKB-EC"/>
</dbReference>
<dbReference type="CDD" id="cd06462">
    <property type="entry name" value="Peptidase_S24_S26"/>
    <property type="match status" value="1"/>
</dbReference>
<keyword evidence="3 6" id="KW-1133">Transmembrane helix</keyword>
<evidence type="ECO:0000256" key="5">
    <source>
        <dbReference type="NCBIfam" id="TIGR02228"/>
    </source>
</evidence>
<keyword evidence="4 6" id="KW-0472">Membrane</keyword>
<dbReference type="OrthoDB" id="2860586at2"/>
<keyword evidence="8" id="KW-1185">Reference proteome</keyword>
<comment type="caution">
    <text evidence="7">The sequence shown here is derived from an EMBL/GenBank/DDBJ whole genome shotgun (WGS) entry which is preliminary data.</text>
</comment>
<dbReference type="RefSeq" id="WP_138128628.1">
    <property type="nucleotide sequence ID" value="NZ_SWLG01000019.1"/>
</dbReference>
<dbReference type="Proteomes" id="UP000308230">
    <property type="component" value="Unassembled WGS sequence"/>
</dbReference>
<dbReference type="InterPro" id="IPR036286">
    <property type="entry name" value="LexA/Signal_pep-like_sf"/>
</dbReference>